<comment type="caution">
    <text evidence="1">The sequence shown here is derived from an EMBL/GenBank/DDBJ whole genome shotgun (WGS) entry which is preliminary data.</text>
</comment>
<evidence type="ECO:0000313" key="2">
    <source>
        <dbReference type="Proteomes" id="UP001199106"/>
    </source>
</evidence>
<reference evidence="1" key="1">
    <citation type="submission" date="2021-07" db="EMBL/GenBank/DDBJ databases">
        <title>Genome Resource of American Ginseng Black Spot Pathogen Alternaria panax.</title>
        <authorList>
            <person name="Qiu C."/>
            <person name="Wang W."/>
            <person name="Liu Z."/>
        </authorList>
    </citation>
    <scope>NUCLEOTIDE SEQUENCE</scope>
    <source>
        <strain evidence="1">BNCC115425</strain>
    </source>
</reference>
<organism evidence="1 2">
    <name type="scientific">Alternaria panax</name>
    <dbReference type="NCBI Taxonomy" id="48097"/>
    <lineage>
        <taxon>Eukaryota</taxon>
        <taxon>Fungi</taxon>
        <taxon>Dikarya</taxon>
        <taxon>Ascomycota</taxon>
        <taxon>Pezizomycotina</taxon>
        <taxon>Dothideomycetes</taxon>
        <taxon>Pleosporomycetidae</taxon>
        <taxon>Pleosporales</taxon>
        <taxon>Pleosporineae</taxon>
        <taxon>Pleosporaceae</taxon>
        <taxon>Alternaria</taxon>
        <taxon>Alternaria sect. Panax</taxon>
    </lineage>
</organism>
<gene>
    <name evidence="1" type="ORF">G6011_01902</name>
</gene>
<protein>
    <submittedName>
        <fullName evidence="1">Uncharacterized protein</fullName>
    </submittedName>
</protein>
<dbReference type="EMBL" id="JAANER010000006">
    <property type="protein sequence ID" value="KAG9187979.1"/>
    <property type="molecule type" value="Genomic_DNA"/>
</dbReference>
<proteinExistence type="predicted"/>
<accession>A0AAD4I965</accession>
<keyword evidence="2" id="KW-1185">Reference proteome</keyword>
<dbReference type="Proteomes" id="UP001199106">
    <property type="component" value="Unassembled WGS sequence"/>
</dbReference>
<sequence length="462" mass="53665">MNFKDLPVEIHSRICRFLGLDETRFIYKNKDFKALRQTYRGIRERTQFDAAIRYGLDLRELEIVLNHKSLCRLLHIVKIKEFRHKIDVIFFYGCGLTALPPDSNDAEKYRQYLEDEERNSYIDSSEAVYLLVEIFRYLADAKRLQTLELNFDYAHHLLLAALDMAKFPKQLLDINVEFSRLLNRRYGELRRSPSIYAPYIKFVNTEYGGTPAVGKPGYASNVEFASDLDELATALIENEAGYHVRNYRLNYPQITKFFLGLNNVQRIFLEGCAESPRLRFCNACNDMFVHGIIEVRFTQPTMIEIQNMYISGGRLRRFIRQQAHTLQTVLFRRTTLTDGSWKSVARCVLKASGLNDLAFHDPLCQKWGENPSEIRPDTIEIVDSVYISVASNTEMYLKAFIKYFSTSLYVPSHLPHRIPPKYSKVDIISISCLPGWKKHQFEEDGPEDAQAIKDYALQIEGK</sequence>
<evidence type="ECO:0000313" key="1">
    <source>
        <dbReference type="EMBL" id="KAG9187979.1"/>
    </source>
</evidence>
<dbReference type="AlphaFoldDB" id="A0AAD4I965"/>
<name>A0AAD4I965_9PLEO</name>